<dbReference type="FunFam" id="3.90.79.10:FF:000019">
    <property type="entry name" value="Thiamin pyrophosphokinase, putative"/>
    <property type="match status" value="1"/>
</dbReference>
<evidence type="ECO:0000313" key="2">
    <source>
        <dbReference type="EMBL" id="PRT55453.1"/>
    </source>
</evidence>
<dbReference type="Proteomes" id="UP000238350">
    <property type="component" value="Unassembled WGS sequence"/>
</dbReference>
<organism evidence="2 3">
    <name type="scientific">Wickerhamiella sorbophila</name>
    <dbReference type="NCBI Taxonomy" id="45607"/>
    <lineage>
        <taxon>Eukaryota</taxon>
        <taxon>Fungi</taxon>
        <taxon>Dikarya</taxon>
        <taxon>Ascomycota</taxon>
        <taxon>Saccharomycotina</taxon>
        <taxon>Dipodascomycetes</taxon>
        <taxon>Dipodascales</taxon>
        <taxon>Trichomonascaceae</taxon>
        <taxon>Wickerhamiella</taxon>
    </lineage>
</organism>
<name>A0A2T0FKD5_9ASCO</name>
<dbReference type="OrthoDB" id="10261522at2759"/>
<dbReference type="GeneID" id="36516821"/>
<gene>
    <name evidence="2" type="ORF">B9G98_03073</name>
</gene>
<dbReference type="Gene3D" id="3.90.79.10">
    <property type="entry name" value="Nucleoside Triphosphate Pyrophosphohydrolase"/>
    <property type="match status" value="1"/>
</dbReference>
<dbReference type="EMBL" id="NDIQ01000021">
    <property type="protein sequence ID" value="PRT55453.1"/>
    <property type="molecule type" value="Genomic_DNA"/>
</dbReference>
<dbReference type="RefSeq" id="XP_024665398.1">
    <property type="nucleotide sequence ID" value="XM_024809630.1"/>
</dbReference>
<dbReference type="Pfam" id="PF00293">
    <property type="entry name" value="NUDIX"/>
    <property type="match status" value="1"/>
</dbReference>
<reference evidence="2 3" key="1">
    <citation type="submission" date="2017-04" db="EMBL/GenBank/DDBJ databases">
        <title>Genome sequencing of [Candida] sorbophila.</title>
        <authorList>
            <person name="Ahn J.O."/>
        </authorList>
    </citation>
    <scope>NUCLEOTIDE SEQUENCE [LARGE SCALE GENOMIC DNA]</scope>
    <source>
        <strain evidence="2 3">DS02</strain>
    </source>
</reference>
<dbReference type="InterPro" id="IPR015797">
    <property type="entry name" value="NUDIX_hydrolase-like_dom_sf"/>
</dbReference>
<dbReference type="SUPFAM" id="SSF55811">
    <property type="entry name" value="Nudix"/>
    <property type="match status" value="1"/>
</dbReference>
<proteinExistence type="predicted"/>
<dbReference type="AlphaFoldDB" id="A0A2T0FKD5"/>
<dbReference type="PANTHER" id="PTHR13622">
    <property type="entry name" value="THIAMIN PYROPHOSPHOKINASE"/>
    <property type="match status" value="1"/>
</dbReference>
<evidence type="ECO:0000313" key="3">
    <source>
        <dbReference type="Proteomes" id="UP000238350"/>
    </source>
</evidence>
<comment type="caution">
    <text evidence="2">The sequence shown here is derived from an EMBL/GenBank/DDBJ whole genome shotgun (WGS) entry which is preliminary data.</text>
</comment>
<dbReference type="STRING" id="45607.A0A2T0FKD5"/>
<dbReference type="GO" id="GO:0044715">
    <property type="term" value="F:8-oxo-dGDP phosphatase activity"/>
    <property type="evidence" value="ECO:0007669"/>
    <property type="project" value="TreeGrafter"/>
</dbReference>
<evidence type="ECO:0000259" key="1">
    <source>
        <dbReference type="PROSITE" id="PS51462"/>
    </source>
</evidence>
<dbReference type="InterPro" id="IPR000086">
    <property type="entry name" value="NUDIX_hydrolase_dom"/>
</dbReference>
<dbReference type="InterPro" id="IPR031804">
    <property type="entry name" value="DUF4743"/>
</dbReference>
<dbReference type="CDD" id="cd03676">
    <property type="entry name" value="NUDIX_Tnr3_like"/>
    <property type="match status" value="1"/>
</dbReference>
<dbReference type="PROSITE" id="PS51462">
    <property type="entry name" value="NUDIX"/>
    <property type="match status" value="1"/>
</dbReference>
<keyword evidence="3" id="KW-1185">Reference proteome</keyword>
<sequence length="303" mass="35001">MTHTYLDLMRQVDSAKNLEGVYEFRSHDGNKIGKILPFVVAQLKRSAAFEIEEEWKTVRITLESAQERSAALKALCADWRQDKVFRVLEGWRNELYPVYSPSKTIYFVIERSAACLFGLVTYGSHITGYVPAQRPEDFLLWVPRRSYSKPTWPGKLDNTVAGGLGFPAGPWETAIKECQEEAGLPAEYVQPRLKTVGVLTYEFQLEHTVEEETGVYQPEVEYIYDLEMDKDTQPHPEDGEVHEFSLMTTQQVHERLVNGEFKYNCALVMIDFFIRHGIVTPENEQDYIEIVGHCHRKLDYPLR</sequence>
<dbReference type="PANTHER" id="PTHR13622:SF8">
    <property type="entry name" value="THIAMIN PYROPHOSPHOKINASE 1"/>
    <property type="match status" value="1"/>
</dbReference>
<dbReference type="Pfam" id="PF15916">
    <property type="entry name" value="DUF4743"/>
    <property type="match status" value="1"/>
</dbReference>
<protein>
    <recommendedName>
        <fullName evidence="1">Nudix hydrolase domain-containing protein</fullName>
    </recommendedName>
</protein>
<feature type="domain" description="Nudix hydrolase" evidence="1">
    <location>
        <begin position="123"/>
        <end position="269"/>
    </location>
</feature>
<accession>A0A2T0FKD5</accession>